<protein>
    <recommendedName>
        <fullName evidence="4">Protein HRI1</fullName>
    </recommendedName>
</protein>
<evidence type="ECO:0000256" key="6">
    <source>
        <dbReference type="ARBA" id="ARBA00023242"/>
    </source>
</evidence>
<comment type="similarity">
    <text evidence="3">Belongs to the HRI1 family.</text>
</comment>
<dbReference type="Gene3D" id="2.40.128.310">
    <property type="entry name" value="Protein HRI1, C-terminal domain"/>
    <property type="match status" value="1"/>
</dbReference>
<dbReference type="CDD" id="cd11692">
    <property type="entry name" value="HRI1_N_like"/>
    <property type="match status" value="1"/>
</dbReference>
<keyword evidence="5" id="KW-0963">Cytoplasm</keyword>
<dbReference type="InterPro" id="IPR043047">
    <property type="entry name" value="Hri1_N_sf"/>
</dbReference>
<evidence type="ECO:0000256" key="1">
    <source>
        <dbReference type="ARBA" id="ARBA00004123"/>
    </source>
</evidence>
<dbReference type="Pfam" id="PF16815">
    <property type="entry name" value="HRI1"/>
    <property type="match status" value="1"/>
</dbReference>
<gene>
    <name evidence="7" type="ORF">NW768_008777</name>
</gene>
<accession>A0ABQ8R5D6</accession>
<comment type="subcellular location">
    <subcellularLocation>
        <location evidence="2">Cytoplasm</location>
    </subcellularLocation>
    <subcellularLocation>
        <location evidence="1">Nucleus</location>
    </subcellularLocation>
</comment>
<evidence type="ECO:0000313" key="7">
    <source>
        <dbReference type="EMBL" id="KAJ4127150.1"/>
    </source>
</evidence>
<evidence type="ECO:0000256" key="3">
    <source>
        <dbReference type="ARBA" id="ARBA00005229"/>
    </source>
</evidence>
<evidence type="ECO:0000256" key="5">
    <source>
        <dbReference type="ARBA" id="ARBA00022490"/>
    </source>
</evidence>
<name>A0ABQ8R5D6_FUSEQ</name>
<evidence type="ECO:0000313" key="8">
    <source>
        <dbReference type="Proteomes" id="UP001152024"/>
    </source>
</evidence>
<keyword evidence="8" id="KW-1185">Reference proteome</keyword>
<evidence type="ECO:0000256" key="2">
    <source>
        <dbReference type="ARBA" id="ARBA00004496"/>
    </source>
</evidence>
<sequence length="237" mass="26387">MGTISIRKFIRWLPDEPSEPTTTFVITSPRLKRFVDLRILLPVDDSSWTGQDDPLPLSRLDWAIAGTTVSTLKPDPSGTLTSHSTFYQWISSRALGDDSGFMYPQPNELTLEKGSMVNPDTGVDTEYEELWHDATPAAVPGEGAVRALVLQVEDEEKGVRGCIVRLGRHAQGLIRVGERIALERWEWTEGGWKRTVRMGNEELPIEKILGDEDLKEDDGVDVGGRTWKVIEASGKDA</sequence>
<proteinExistence type="inferred from homology"/>
<organism evidence="7 8">
    <name type="scientific">Fusarium equiseti</name>
    <name type="common">Fusarium scirpi</name>
    <dbReference type="NCBI Taxonomy" id="61235"/>
    <lineage>
        <taxon>Eukaryota</taxon>
        <taxon>Fungi</taxon>
        <taxon>Dikarya</taxon>
        <taxon>Ascomycota</taxon>
        <taxon>Pezizomycotina</taxon>
        <taxon>Sordariomycetes</taxon>
        <taxon>Hypocreomycetidae</taxon>
        <taxon>Hypocreales</taxon>
        <taxon>Nectriaceae</taxon>
        <taxon>Fusarium</taxon>
        <taxon>Fusarium incarnatum-equiseti species complex</taxon>
    </lineage>
</organism>
<comment type="caution">
    <text evidence="7">The sequence shown here is derived from an EMBL/GenBank/DDBJ whole genome shotgun (WGS) entry which is preliminary data.</text>
</comment>
<dbReference type="InterPro" id="IPR031818">
    <property type="entry name" value="Hri1"/>
</dbReference>
<evidence type="ECO:0000256" key="4">
    <source>
        <dbReference type="ARBA" id="ARBA00017063"/>
    </source>
</evidence>
<dbReference type="CDD" id="cd11693">
    <property type="entry name" value="HRI1_C_like"/>
    <property type="match status" value="1"/>
</dbReference>
<dbReference type="EMBL" id="JAOQBH010000013">
    <property type="protein sequence ID" value="KAJ4127150.1"/>
    <property type="molecule type" value="Genomic_DNA"/>
</dbReference>
<dbReference type="Gene3D" id="2.40.128.320">
    <property type="entry name" value="Protein HRI1, N-terminal domain"/>
    <property type="match status" value="1"/>
</dbReference>
<reference evidence="7" key="1">
    <citation type="submission" date="2022-09" db="EMBL/GenBank/DDBJ databases">
        <title>Fusarium specimens isolated from Avocado Roots.</title>
        <authorList>
            <person name="Stajich J."/>
            <person name="Roper C."/>
            <person name="Heimlech-Rivalta G."/>
        </authorList>
    </citation>
    <scope>NUCLEOTIDE SEQUENCE</scope>
    <source>
        <strain evidence="7">CF00095</strain>
    </source>
</reference>
<keyword evidence="6" id="KW-0539">Nucleus</keyword>
<dbReference type="InterPro" id="IPR038744">
    <property type="entry name" value="Hri1_N"/>
</dbReference>
<dbReference type="Proteomes" id="UP001152024">
    <property type="component" value="Unassembled WGS sequence"/>
</dbReference>